<protein>
    <submittedName>
        <fullName evidence="1">Uncharacterized protein</fullName>
    </submittedName>
</protein>
<reference evidence="1" key="1">
    <citation type="submission" date="2015-07" db="EMBL/GenBank/DDBJ databases">
        <title>MeaNS - Measles Nucleotide Surveillance Program.</title>
        <authorList>
            <person name="Tran T."/>
            <person name="Druce J."/>
        </authorList>
    </citation>
    <scope>NUCLEOTIDE SEQUENCE</scope>
    <source>
        <strain evidence="1">UCB-OBI-ISO-001</strain>
        <tissue evidence="1">Gonad</tissue>
    </source>
</reference>
<proteinExistence type="predicted"/>
<evidence type="ECO:0000313" key="1">
    <source>
        <dbReference type="EMBL" id="KOF86301.1"/>
    </source>
</evidence>
<dbReference type="EMBL" id="KQ418699">
    <property type="protein sequence ID" value="KOF86301.1"/>
    <property type="molecule type" value="Genomic_DNA"/>
</dbReference>
<name>A0A0L8HAI5_OCTBM</name>
<organism evidence="1">
    <name type="scientific">Octopus bimaculoides</name>
    <name type="common">California two-spotted octopus</name>
    <dbReference type="NCBI Taxonomy" id="37653"/>
    <lineage>
        <taxon>Eukaryota</taxon>
        <taxon>Metazoa</taxon>
        <taxon>Spiralia</taxon>
        <taxon>Lophotrochozoa</taxon>
        <taxon>Mollusca</taxon>
        <taxon>Cephalopoda</taxon>
        <taxon>Coleoidea</taxon>
        <taxon>Octopodiformes</taxon>
        <taxon>Octopoda</taxon>
        <taxon>Incirrata</taxon>
        <taxon>Octopodidae</taxon>
        <taxon>Octopus</taxon>
    </lineage>
</organism>
<dbReference type="AlphaFoldDB" id="A0A0L8HAI5"/>
<sequence>MYYTALTHPGHNVLRHQDGFNKNDEENQNLLDEVHEAYRASQQARTSDSKRAFYNSIKRWVHVKLREMMDSWLSNMADEIHKCAQNNNSKIYNALKTIYELQSYRISSLLITNGTTLLIDKHATLKIPLSTLKPLFTCPS</sequence>
<accession>A0A0L8HAI5</accession>
<gene>
    <name evidence="1" type="ORF">OCBIM_22018935mg</name>
</gene>